<sequence>MLGVPAPDQQETAMLPVQSAALSRRPRQMDRPTGRPVSSPRGSKGAAGVATLVLMAVVAVVALMVAAAVANRNADDDLPQVQLGRDPASLDPAAAATQRSLLDFWNDQFPAVYGRRFEQLRGGFQAKTPQSPPFTCAGKRQTYEDLKGNAFYCGGPDDDYIAYDAVQLFPQLNKEFGGIAPAVVLAHEMGHAIQRRAEVEAPSVVTELQADCFAGSWLRYAEKTADDPVDLSVGALDTSISTILVLRDQPGTPATNPQAHGLGFDRVNAFQTGYEGGARECATFPQGRAVTTELPFRTVAEARTAGNLPFSEAVRVLSESLDAYWTAAVPQVAPGKTFDRPERKLVDRRPEANCVVGTGSGYCSDDNAVVLVMPELLQAHRRIGDLATGAALSEAWGLAVQFQAGVTSAGREPGLQRDCFTGAWLSALAGNGLEGASLSPGDVDEVLASIVVGSTSPAGSRSDRGGAFERTAAMRRGLFQGLRACS</sequence>
<accession>A0A4R0HDN1</accession>
<dbReference type="OrthoDB" id="5168289at2"/>
<dbReference type="EMBL" id="SJJZ01000002">
    <property type="protein sequence ID" value="TCC08403.1"/>
    <property type="molecule type" value="Genomic_DNA"/>
</dbReference>
<comment type="subcellular location">
    <subcellularLocation>
        <location evidence="1">Membrane</location>
        <topology evidence="1">Single-pass membrane protein</topology>
    </subcellularLocation>
</comment>
<dbReference type="GO" id="GO:0016020">
    <property type="term" value="C:membrane"/>
    <property type="evidence" value="ECO:0007669"/>
    <property type="project" value="UniProtKB-SubCell"/>
</dbReference>
<evidence type="ECO:0000313" key="7">
    <source>
        <dbReference type="EMBL" id="TCC08403.1"/>
    </source>
</evidence>
<evidence type="ECO:0000256" key="1">
    <source>
        <dbReference type="ARBA" id="ARBA00004167"/>
    </source>
</evidence>
<keyword evidence="2 6" id="KW-0812">Transmembrane</keyword>
<keyword evidence="8" id="KW-1185">Reference proteome</keyword>
<gene>
    <name evidence="7" type="ORF">E0H45_21195</name>
</gene>
<dbReference type="AlphaFoldDB" id="A0A4R0HDN1"/>
<evidence type="ECO:0000256" key="5">
    <source>
        <dbReference type="SAM" id="MobiDB-lite"/>
    </source>
</evidence>
<dbReference type="PANTHER" id="PTHR30168:SF0">
    <property type="entry name" value="INNER MEMBRANE PROTEIN"/>
    <property type="match status" value="1"/>
</dbReference>
<keyword evidence="4 6" id="KW-0472">Membrane</keyword>
<protein>
    <recommendedName>
        <fullName evidence="9">Metalloprotease</fullName>
    </recommendedName>
</protein>
<organism evidence="7 8">
    <name type="scientific">Kribbella soli</name>
    <dbReference type="NCBI Taxonomy" id="1124743"/>
    <lineage>
        <taxon>Bacteria</taxon>
        <taxon>Bacillati</taxon>
        <taxon>Actinomycetota</taxon>
        <taxon>Actinomycetes</taxon>
        <taxon>Propionibacteriales</taxon>
        <taxon>Kribbellaceae</taxon>
        <taxon>Kribbella</taxon>
    </lineage>
</organism>
<evidence type="ECO:0000313" key="8">
    <source>
        <dbReference type="Proteomes" id="UP000292346"/>
    </source>
</evidence>
<dbReference type="InterPro" id="IPR007343">
    <property type="entry name" value="Uncharacterised_pept_Zn_put"/>
</dbReference>
<proteinExistence type="predicted"/>
<evidence type="ECO:0000256" key="6">
    <source>
        <dbReference type="SAM" id="Phobius"/>
    </source>
</evidence>
<evidence type="ECO:0000256" key="3">
    <source>
        <dbReference type="ARBA" id="ARBA00022989"/>
    </source>
</evidence>
<comment type="caution">
    <text evidence="7">The sequence shown here is derived from an EMBL/GenBank/DDBJ whole genome shotgun (WGS) entry which is preliminary data.</text>
</comment>
<feature type="transmembrane region" description="Helical" evidence="6">
    <location>
        <begin position="45"/>
        <end position="70"/>
    </location>
</feature>
<evidence type="ECO:0008006" key="9">
    <source>
        <dbReference type="Google" id="ProtNLM"/>
    </source>
</evidence>
<evidence type="ECO:0000256" key="2">
    <source>
        <dbReference type="ARBA" id="ARBA00022692"/>
    </source>
</evidence>
<keyword evidence="3 6" id="KW-1133">Transmembrane helix</keyword>
<feature type="region of interest" description="Disordered" evidence="5">
    <location>
        <begin position="1"/>
        <end position="43"/>
    </location>
</feature>
<name>A0A4R0HDN1_9ACTN</name>
<dbReference type="Proteomes" id="UP000292346">
    <property type="component" value="Unassembled WGS sequence"/>
</dbReference>
<reference evidence="7 8" key="1">
    <citation type="submission" date="2019-02" db="EMBL/GenBank/DDBJ databases">
        <title>Kribbella capetownensis sp. nov. and Kribbella speibonae sp. nov., isolated from soil.</title>
        <authorList>
            <person name="Curtis S.M."/>
            <person name="Norton I."/>
            <person name="Everest G.J."/>
            <person name="Meyers P.R."/>
        </authorList>
    </citation>
    <scope>NUCLEOTIDE SEQUENCE [LARGE SCALE GENOMIC DNA]</scope>
    <source>
        <strain evidence="7 8">KCTC 29219</strain>
    </source>
</reference>
<dbReference type="PANTHER" id="PTHR30168">
    <property type="entry name" value="PUTATIVE MEMBRANE PROTEIN YPFJ"/>
    <property type="match status" value="1"/>
</dbReference>
<evidence type="ECO:0000256" key="4">
    <source>
        <dbReference type="ARBA" id="ARBA00023136"/>
    </source>
</evidence>
<dbReference type="Pfam" id="PF04228">
    <property type="entry name" value="Zn_peptidase"/>
    <property type="match status" value="1"/>
</dbReference>